<dbReference type="HAMAP" id="MF_00936">
    <property type="entry name" value="ParC_type1"/>
    <property type="match status" value="1"/>
</dbReference>
<sequence length="767" mass="85226">MSDAIELSLDGVEQMPLRRFTEEAYLNYSMYVIMDRALPHIGDGLKPVQRRIIYAMSELGLSAQSKPKKSARTVGDVLGKYHPHGDSACYEAMVLMAQPFSYRYPLVDGQGNWGAPDDPKSFAAMRYTEAKLSKFSEVLLSELGQGTVEWGVNFDGTLKEPKTLPARLPHILLNGITGIAVGMATDIPPHNVRELVSACVELLDNPKTDLARLMELVPGPDYPTEAEIITPSTDIEKIYQTGRGSIKMRAVYHVDNHEIIITSLPHQAGSGKILEQIAAQMQAKKLPMVSDLRDESDHENPVRLVVVPRSNRVDCDQLMAHLFATTDLEKSFRINLNVLGLDGRPQVKGLLPMLTEWLEYRVSTVTRRLQYRLDKVLARLHILEALMIAFLNIDEVIEIIRFHDEPKAELMARFNLSDKQAESILELKLRHLAKLEEFKITAEQNELMAERDKLELILSSDRRLKTLVKKELIQDGETFGDNRRSPIIERKESKALTEQELTPTEAVTVVLSEKGWVRCAKGHDVDAQGLNYKAGDSYLCSAMGKSNQAAVFVDSSGRAFATDSHTLPSARSQGEPITTRFNMAPGAVMQHVIMGEDEQCYLLASDAGYGFIGAYADMVSRNKAGKALLSLPANAQVMTPKLISKDKDQSLLAITSEGRMLMFSLDALPQLSKGKGNKIIGIPSERAKNREELLLHLNVVPNGAAVTLWAGKRKLTLKASDLEHYRGERGRRGAKLPRGLQRVDSVDIETVELAIDDTASEPQNSEE</sequence>
<dbReference type="Gene3D" id="1.10.268.10">
    <property type="entry name" value="Topoisomerase, domain 3"/>
    <property type="match status" value="1"/>
</dbReference>
<dbReference type="InterPro" id="IPR013758">
    <property type="entry name" value="Topo_IIA_A/C_ab"/>
</dbReference>
<dbReference type="GO" id="GO:0007059">
    <property type="term" value="P:chromosome segregation"/>
    <property type="evidence" value="ECO:0007669"/>
    <property type="project" value="UniProtKB-UniRule"/>
</dbReference>
<gene>
    <name evidence="7 10" type="primary">parC</name>
    <name evidence="10" type="ORF">NE535_02965</name>
</gene>
<comment type="subcellular location">
    <subcellularLocation>
        <location evidence="7">Cell membrane</location>
        <topology evidence="7">Peripheral membrane protein</topology>
    </subcellularLocation>
</comment>
<comment type="subunit">
    <text evidence="7">Heterotetramer composed of ParC and ParE.</text>
</comment>
<evidence type="ECO:0000256" key="1">
    <source>
        <dbReference type="ARBA" id="ARBA00000185"/>
    </source>
</evidence>
<evidence type="ECO:0000256" key="8">
    <source>
        <dbReference type="PROSITE-ProRule" id="PRU01384"/>
    </source>
</evidence>
<dbReference type="GO" id="GO:0005524">
    <property type="term" value="F:ATP binding"/>
    <property type="evidence" value="ECO:0007669"/>
    <property type="project" value="InterPro"/>
</dbReference>
<reference evidence="10" key="1">
    <citation type="journal article" date="2023" name="Int. J. Syst. Evol. Microbiol.">
        <title>&lt;i&gt;Shewanella septentrionalis&lt;/i&gt; sp. nov. and &lt;i&gt;Shewanella holmiensis&lt;/i&gt; sp. nov., isolated from Baltic Sea water and sediments.</title>
        <authorList>
            <person name="Martin-Rodriguez A.J."/>
            <person name="Thorell K."/>
            <person name="Joffre E."/>
            <person name="Jensie-Markopoulos S."/>
            <person name="Moore E.R.B."/>
            <person name="Sjoling A."/>
        </authorList>
    </citation>
    <scope>NUCLEOTIDE SEQUENCE</scope>
    <source>
        <strain evidence="10">SP1S2-7</strain>
    </source>
</reference>
<dbReference type="Gene3D" id="3.90.199.10">
    <property type="entry name" value="Topoisomerase II, domain 5"/>
    <property type="match status" value="1"/>
</dbReference>
<dbReference type="RefSeq" id="WP_261297200.1">
    <property type="nucleotide sequence ID" value="NZ_JAMTCD010000002.1"/>
</dbReference>
<name>A0A9X2WKA8_9GAMM</name>
<dbReference type="GO" id="GO:0019897">
    <property type="term" value="C:extrinsic component of plasma membrane"/>
    <property type="evidence" value="ECO:0007669"/>
    <property type="project" value="UniProtKB-UniRule"/>
</dbReference>
<feature type="site" description="Interaction with DNA" evidence="7">
    <location>
        <position position="82"/>
    </location>
</feature>
<dbReference type="InterPro" id="IPR002205">
    <property type="entry name" value="Topo_IIA_dom_A"/>
</dbReference>
<dbReference type="InterPro" id="IPR013757">
    <property type="entry name" value="Topo_IIA_A_a_sf"/>
</dbReference>
<dbReference type="InterPro" id="IPR035516">
    <property type="entry name" value="Gyrase/topoIV_suA_C"/>
</dbReference>
<feature type="site" description="Interaction with DNA" evidence="7">
    <location>
        <position position="84"/>
    </location>
</feature>
<dbReference type="SUPFAM" id="SSF56719">
    <property type="entry name" value="Type II DNA topoisomerase"/>
    <property type="match status" value="1"/>
</dbReference>
<evidence type="ECO:0000256" key="3">
    <source>
        <dbReference type="ARBA" id="ARBA00023029"/>
    </source>
</evidence>
<dbReference type="CDD" id="cd00187">
    <property type="entry name" value="TOP4c"/>
    <property type="match status" value="1"/>
</dbReference>
<evidence type="ECO:0000256" key="7">
    <source>
        <dbReference type="HAMAP-Rule" id="MF_00936"/>
    </source>
</evidence>
<dbReference type="GO" id="GO:0003918">
    <property type="term" value="F:DNA topoisomerase type II (double strand cut, ATP-hydrolyzing) activity"/>
    <property type="evidence" value="ECO:0007669"/>
    <property type="project" value="UniProtKB-UniRule"/>
</dbReference>
<keyword evidence="2 7" id="KW-1003">Cell membrane</keyword>
<evidence type="ECO:0000256" key="6">
    <source>
        <dbReference type="ARBA" id="ARBA00023235"/>
    </source>
</evidence>
<accession>A0A9X2WKA8</accession>
<dbReference type="PANTHER" id="PTHR43493:SF1">
    <property type="entry name" value="DNA TOPOISOMERASE 4 SUBUNIT A"/>
    <property type="match status" value="1"/>
</dbReference>
<comment type="caution">
    <text evidence="10">The sequence shown here is derived from an EMBL/GenBank/DDBJ whole genome shotgun (WGS) entry which is preliminary data.</text>
</comment>
<comment type="function">
    <text evidence="7">Topoisomerase IV is essential for chromosome segregation. It relaxes supercoiled DNA. Performs the decatenation events required during the replication of a circular DNA molecule.</text>
</comment>
<dbReference type="NCBIfam" id="TIGR01062">
    <property type="entry name" value="parC_Gneg"/>
    <property type="match status" value="1"/>
</dbReference>
<evidence type="ECO:0000256" key="2">
    <source>
        <dbReference type="ARBA" id="ARBA00022475"/>
    </source>
</evidence>
<dbReference type="SUPFAM" id="SSF101904">
    <property type="entry name" value="GyrA/ParC C-terminal domain-like"/>
    <property type="match status" value="1"/>
</dbReference>
<keyword evidence="11" id="KW-1185">Reference proteome</keyword>
<dbReference type="FunFam" id="1.10.268.10:FF:000001">
    <property type="entry name" value="DNA gyrase subunit A"/>
    <property type="match status" value="1"/>
</dbReference>
<evidence type="ECO:0000256" key="5">
    <source>
        <dbReference type="ARBA" id="ARBA00023136"/>
    </source>
</evidence>
<feature type="site" description="Transition state stabilizer" evidence="7">
    <location>
        <position position="126"/>
    </location>
</feature>
<dbReference type="InterPro" id="IPR013760">
    <property type="entry name" value="Topo_IIA-like_dom_sf"/>
</dbReference>
<feature type="active site" description="O-(5'-phospho-DNA)-tyrosine intermediate" evidence="7 8">
    <location>
        <position position="127"/>
    </location>
</feature>
<evidence type="ECO:0000256" key="4">
    <source>
        <dbReference type="ARBA" id="ARBA00023125"/>
    </source>
</evidence>
<comment type="catalytic activity">
    <reaction evidence="1 7 8">
        <text>ATP-dependent breakage, passage and rejoining of double-stranded DNA.</text>
        <dbReference type="EC" id="5.6.2.2"/>
    </reaction>
</comment>
<feature type="domain" description="Topo IIA-type catalytic" evidence="9">
    <location>
        <begin position="38"/>
        <end position="501"/>
    </location>
</feature>
<dbReference type="Pfam" id="PF00521">
    <property type="entry name" value="DNA_topoisoIV"/>
    <property type="match status" value="1"/>
</dbReference>
<dbReference type="GO" id="GO:0006265">
    <property type="term" value="P:DNA topological change"/>
    <property type="evidence" value="ECO:0007669"/>
    <property type="project" value="UniProtKB-UniRule"/>
</dbReference>
<keyword evidence="3 7" id="KW-0799">Topoisomerase</keyword>
<dbReference type="AlphaFoldDB" id="A0A9X2WKA8"/>
<dbReference type="InterPro" id="IPR050220">
    <property type="entry name" value="Type_II_DNA_Topoisomerases"/>
</dbReference>
<dbReference type="GO" id="GO:0009330">
    <property type="term" value="C:DNA topoisomerase type II (double strand cut, ATP-hydrolyzing) complex"/>
    <property type="evidence" value="ECO:0007669"/>
    <property type="project" value="TreeGrafter"/>
</dbReference>
<dbReference type="NCBIfam" id="NF004044">
    <property type="entry name" value="PRK05561.1"/>
    <property type="match status" value="1"/>
</dbReference>
<proteinExistence type="inferred from homology"/>
<protein>
    <recommendedName>
        <fullName evidence="7">DNA topoisomerase 4 subunit A</fullName>
        <ecNumber evidence="7">5.6.2.2</ecNumber>
    </recommendedName>
    <alternativeName>
        <fullName evidence="7">Topoisomerase IV subunit A</fullName>
    </alternativeName>
</protein>
<dbReference type="GO" id="GO:0005694">
    <property type="term" value="C:chromosome"/>
    <property type="evidence" value="ECO:0007669"/>
    <property type="project" value="InterPro"/>
</dbReference>
<dbReference type="GO" id="GO:0003677">
    <property type="term" value="F:DNA binding"/>
    <property type="evidence" value="ECO:0007669"/>
    <property type="project" value="UniProtKB-UniRule"/>
</dbReference>
<dbReference type="Gene3D" id="3.30.1360.40">
    <property type="match status" value="1"/>
</dbReference>
<feature type="site" description="Interaction with DNA" evidence="7">
    <location>
        <position position="46"/>
    </location>
</feature>
<evidence type="ECO:0000313" key="11">
    <source>
        <dbReference type="Proteomes" id="UP001155546"/>
    </source>
</evidence>
<organism evidence="10 11">
    <name type="scientific">Shewanella holmiensis</name>
    <dbReference type="NCBI Taxonomy" id="2952222"/>
    <lineage>
        <taxon>Bacteria</taxon>
        <taxon>Pseudomonadati</taxon>
        <taxon>Pseudomonadota</taxon>
        <taxon>Gammaproteobacteria</taxon>
        <taxon>Alteromonadales</taxon>
        <taxon>Shewanellaceae</taxon>
        <taxon>Shewanella</taxon>
    </lineage>
</organism>
<dbReference type="EC" id="5.6.2.2" evidence="7"/>
<evidence type="ECO:0000313" key="10">
    <source>
        <dbReference type="EMBL" id="MCT7940766.1"/>
    </source>
</evidence>
<keyword evidence="5 7" id="KW-0472">Membrane</keyword>
<keyword evidence="4 7" id="KW-0238">DNA-binding</keyword>
<dbReference type="Gene3D" id="2.120.10.90">
    <property type="entry name" value="DNA gyrase/topoisomerase IV, subunit A, C-terminal"/>
    <property type="match status" value="1"/>
</dbReference>
<dbReference type="InterPro" id="IPR005742">
    <property type="entry name" value="TopoIV_A_Gneg"/>
</dbReference>
<dbReference type="GO" id="GO:0005737">
    <property type="term" value="C:cytoplasm"/>
    <property type="evidence" value="ECO:0007669"/>
    <property type="project" value="TreeGrafter"/>
</dbReference>
<dbReference type="PROSITE" id="PS52040">
    <property type="entry name" value="TOPO_IIA"/>
    <property type="match status" value="1"/>
</dbReference>
<keyword evidence="6 7" id="KW-0413">Isomerase</keyword>
<comment type="similarity">
    <text evidence="7">Belongs to the type II topoisomerase GyrA/ParC subunit family. ParC type 1 subfamily.</text>
</comment>
<dbReference type="Proteomes" id="UP001155546">
    <property type="component" value="Unassembled WGS sequence"/>
</dbReference>
<dbReference type="SMART" id="SM00434">
    <property type="entry name" value="TOP4c"/>
    <property type="match status" value="1"/>
</dbReference>
<dbReference type="EMBL" id="JAMTCD010000002">
    <property type="protein sequence ID" value="MCT7940766.1"/>
    <property type="molecule type" value="Genomic_DNA"/>
</dbReference>
<evidence type="ECO:0000259" key="9">
    <source>
        <dbReference type="PROSITE" id="PS52040"/>
    </source>
</evidence>
<dbReference type="PANTHER" id="PTHR43493">
    <property type="entry name" value="DNA GYRASE/TOPOISOMERASE SUBUNIT A"/>
    <property type="match status" value="1"/>
</dbReference>